<dbReference type="PANTHER" id="PTHR30634">
    <property type="entry name" value="OUTER MEMBRANE LOLAB LIPOPROTEIN INSERTION APPARATUS"/>
    <property type="match status" value="1"/>
</dbReference>
<name>A0A919NYE4_9CELL</name>
<dbReference type="AlphaFoldDB" id="A0A919NYE4"/>
<dbReference type="InterPro" id="IPR050458">
    <property type="entry name" value="LolB"/>
</dbReference>
<feature type="region of interest" description="Disordered" evidence="1">
    <location>
        <begin position="128"/>
        <end position="147"/>
    </location>
</feature>
<dbReference type="EMBL" id="BONK01000002">
    <property type="protein sequence ID" value="GIG19812.1"/>
    <property type="molecule type" value="Genomic_DNA"/>
</dbReference>
<dbReference type="RefSeq" id="WP_203748273.1">
    <property type="nucleotide sequence ID" value="NZ_BONK01000002.1"/>
</dbReference>
<dbReference type="Proteomes" id="UP000632740">
    <property type="component" value="Unassembled WGS sequence"/>
</dbReference>
<reference evidence="2" key="1">
    <citation type="submission" date="2021-01" db="EMBL/GenBank/DDBJ databases">
        <title>Whole genome shotgun sequence of Cellulomonas chitinilytica NBRC 110799.</title>
        <authorList>
            <person name="Komaki H."/>
            <person name="Tamura T."/>
        </authorList>
    </citation>
    <scope>NUCLEOTIDE SEQUENCE</scope>
    <source>
        <strain evidence="2">NBRC 110799</strain>
    </source>
</reference>
<dbReference type="InterPro" id="IPR043737">
    <property type="entry name" value="DUF5682"/>
</dbReference>
<evidence type="ECO:0000313" key="3">
    <source>
        <dbReference type="Proteomes" id="UP000632740"/>
    </source>
</evidence>
<comment type="caution">
    <text evidence="2">The sequence shown here is derived from an EMBL/GenBank/DDBJ whole genome shotgun (WGS) entry which is preliminary data.</text>
</comment>
<evidence type="ECO:0000256" key="1">
    <source>
        <dbReference type="SAM" id="MobiDB-lite"/>
    </source>
</evidence>
<dbReference type="Pfam" id="PF18934">
    <property type="entry name" value="DUF5682"/>
    <property type="match status" value="1"/>
</dbReference>
<keyword evidence="3" id="KW-1185">Reference proteome</keyword>
<sequence length="761" mass="80240">MTDLSPVPSATAAAPRVEVMGVRHHGPGSARAVARALDELEPDVVLVEGPADCDHLIEFLTGARLTPPVALLAAVADDPGTSAFWPFASFSPEWQALRWATERGVPARFIDLPAGVTLAARPAAVVPVEDEDDEQDDGPTSPAGVRHDPIAALAAAGGYDDPERWWEDVVESRTEHPTPFSSITAAMVELRAAAPELDAHEARREAHMRQQVRAALKAGHQRVAVVCGAWHAPALSGKLPPATGDAKLLAGMPRKKVTLTWVPWTASRLARAAGYGAGITSPGWYEHLFTTQDDVIASWLVQVGAALRDKDLPVSSAHVIEAVRLADALATVRGRHVAGLAEVTEATRAVLCDGDDSLVQHVTAQLVVGERLGEVAADVPTVPLDADLRATAKRLRLAFSAAPKALDLDLRRDTDLVRSRLLHRLTLLGIGWGDLDAARSRSTGTFREAWTLLWRPELSVAVVEAAQWGTTVQSAATARCIERAATGDLSELTALLEVALLADLPAAASPLLTRVDEQAAHDGDIARLMAALPPLVRAHRYSDVRGTSTAELARVTDSLVVRICAGLPAAVTGIDDDAATVMRGHVDATHAAVRLRADDDGTRTWHATLRALADRPDISGALTGRATRLLLDAGELDVADVRARVGVHLSYGTPARAQAAWVDGFLAGGGLLLAHDRALLAVVDDWVATLPAAAFTDVLPMLRRTFGAMPPAERRNVGDAARALTTGTITGAGAAPPGTVLDPDLVAGPVRTVALLLGARL</sequence>
<accession>A0A919NYE4</accession>
<evidence type="ECO:0000313" key="2">
    <source>
        <dbReference type="EMBL" id="GIG19812.1"/>
    </source>
</evidence>
<feature type="compositionally biased region" description="Acidic residues" evidence="1">
    <location>
        <begin position="128"/>
        <end position="137"/>
    </location>
</feature>
<gene>
    <name evidence="2" type="ORF">Cch01nite_05360</name>
</gene>
<proteinExistence type="predicted"/>
<dbReference type="PANTHER" id="PTHR30634:SF14">
    <property type="match status" value="1"/>
</dbReference>
<organism evidence="2 3">
    <name type="scientific">Cellulomonas chitinilytica</name>
    <dbReference type="NCBI Taxonomy" id="398759"/>
    <lineage>
        <taxon>Bacteria</taxon>
        <taxon>Bacillati</taxon>
        <taxon>Actinomycetota</taxon>
        <taxon>Actinomycetes</taxon>
        <taxon>Micrococcales</taxon>
        <taxon>Cellulomonadaceae</taxon>
        <taxon>Cellulomonas</taxon>
    </lineage>
</organism>
<protein>
    <submittedName>
        <fullName evidence="2">Uncharacterized protein</fullName>
    </submittedName>
</protein>